<accession>A0A011Q9M8</accession>
<dbReference type="Proteomes" id="UP000022141">
    <property type="component" value="Unassembled WGS sequence"/>
</dbReference>
<comment type="caution">
    <text evidence="1">The sequence shown here is derived from an EMBL/GenBank/DDBJ whole genome shotgun (WGS) entry which is preliminary data.</text>
</comment>
<protein>
    <submittedName>
        <fullName evidence="1">Uncharacterized protein</fullName>
    </submittedName>
</protein>
<proteinExistence type="predicted"/>
<organism evidence="1 2">
    <name type="scientific">Accumulibacter regalis</name>
    <dbReference type="NCBI Taxonomy" id="522306"/>
    <lineage>
        <taxon>Bacteria</taxon>
        <taxon>Pseudomonadati</taxon>
        <taxon>Pseudomonadota</taxon>
        <taxon>Betaproteobacteria</taxon>
        <taxon>Candidatus Accumulibacter</taxon>
    </lineage>
</organism>
<reference evidence="1" key="1">
    <citation type="submission" date="2014-02" db="EMBL/GenBank/DDBJ databases">
        <title>Expanding our view of genomic diversity in Candidatus Accumulibacter clades.</title>
        <authorList>
            <person name="Skennerton C.T."/>
            <person name="Barr J.J."/>
            <person name="Slater F.R."/>
            <person name="Bond P.L."/>
            <person name="Tyson G.W."/>
        </authorList>
    </citation>
    <scope>NUCLEOTIDE SEQUENCE [LARGE SCALE GENOMIC DNA]</scope>
</reference>
<evidence type="ECO:0000313" key="2">
    <source>
        <dbReference type="Proteomes" id="UP000022141"/>
    </source>
</evidence>
<dbReference type="EMBL" id="JEMY01000047">
    <property type="protein sequence ID" value="EXI85957.1"/>
    <property type="molecule type" value="Genomic_DNA"/>
</dbReference>
<keyword evidence="2" id="KW-1185">Reference proteome</keyword>
<dbReference type="AlphaFoldDB" id="A0A011Q9M8"/>
<name>A0A011Q9M8_ACCRE</name>
<evidence type="ECO:0000313" key="1">
    <source>
        <dbReference type="EMBL" id="EXI85957.1"/>
    </source>
</evidence>
<sequence>MELKSGLCQMVSQGAGSYKFLDGGASNGSAYMSNDSKKRGTFWLVRPQIHEGFPTGIWMFEQPSPEGQLSDSISGSGVYLVTRMESFDWYPNPQPYIAMGDDVANAHWMAETYNSAPGFFNFRSQGYLNGNPGDSTPWRYQVSLGSYGNAGETSWKIIYTPKG</sequence>
<gene>
    <name evidence="1" type="ORF">AW11_03289</name>
</gene>